<dbReference type="EMBL" id="JABFTP020000165">
    <property type="protein sequence ID" value="KAL3285017.1"/>
    <property type="molecule type" value="Genomic_DNA"/>
</dbReference>
<dbReference type="AlphaFoldDB" id="A0ABD2P2K7"/>
<dbReference type="Proteomes" id="UP001516400">
    <property type="component" value="Unassembled WGS sequence"/>
</dbReference>
<accession>A0ABD2P2K7</accession>
<evidence type="ECO:0000313" key="3">
    <source>
        <dbReference type="Proteomes" id="UP001516400"/>
    </source>
</evidence>
<dbReference type="InterPro" id="IPR022742">
    <property type="entry name" value="Hydrolase_4"/>
</dbReference>
<dbReference type="PANTHER" id="PTHR12277">
    <property type="entry name" value="ALPHA/BETA HYDROLASE DOMAIN-CONTAINING PROTEIN"/>
    <property type="match status" value="1"/>
</dbReference>
<dbReference type="Pfam" id="PF12146">
    <property type="entry name" value="Hydrolase_4"/>
    <property type="match status" value="1"/>
</dbReference>
<dbReference type="SUPFAM" id="SSF53474">
    <property type="entry name" value="alpha/beta-Hydrolases"/>
    <property type="match status" value="1"/>
</dbReference>
<evidence type="ECO:0000259" key="1">
    <source>
        <dbReference type="Pfam" id="PF12146"/>
    </source>
</evidence>
<name>A0ABD2P2K7_9CUCU</name>
<dbReference type="PANTHER" id="PTHR12277:SF194">
    <property type="entry name" value="FI04476P"/>
    <property type="match status" value="1"/>
</dbReference>
<feature type="domain" description="Serine aminopeptidase S33" evidence="1">
    <location>
        <begin position="84"/>
        <end position="178"/>
    </location>
</feature>
<dbReference type="Gene3D" id="3.40.50.1820">
    <property type="entry name" value="alpha/beta hydrolase"/>
    <property type="match status" value="1"/>
</dbReference>
<organism evidence="2 3">
    <name type="scientific">Cryptolaemus montrouzieri</name>
    <dbReference type="NCBI Taxonomy" id="559131"/>
    <lineage>
        <taxon>Eukaryota</taxon>
        <taxon>Metazoa</taxon>
        <taxon>Ecdysozoa</taxon>
        <taxon>Arthropoda</taxon>
        <taxon>Hexapoda</taxon>
        <taxon>Insecta</taxon>
        <taxon>Pterygota</taxon>
        <taxon>Neoptera</taxon>
        <taxon>Endopterygota</taxon>
        <taxon>Coleoptera</taxon>
        <taxon>Polyphaga</taxon>
        <taxon>Cucujiformia</taxon>
        <taxon>Coccinelloidea</taxon>
        <taxon>Coccinellidae</taxon>
        <taxon>Scymninae</taxon>
        <taxon>Scymnini</taxon>
        <taxon>Cryptolaemus</taxon>
    </lineage>
</organism>
<proteinExistence type="predicted"/>
<keyword evidence="3" id="KW-1185">Reference proteome</keyword>
<evidence type="ECO:0000313" key="2">
    <source>
        <dbReference type="EMBL" id="KAL3285017.1"/>
    </source>
</evidence>
<comment type="caution">
    <text evidence="2">The sequence shown here is derived from an EMBL/GenBank/DDBJ whole genome shotgun (WGS) entry which is preliminary data.</text>
</comment>
<reference evidence="2 3" key="1">
    <citation type="journal article" date="2021" name="BMC Biol.">
        <title>Horizontally acquired antibacterial genes associated with adaptive radiation of ladybird beetles.</title>
        <authorList>
            <person name="Li H.S."/>
            <person name="Tang X.F."/>
            <person name="Huang Y.H."/>
            <person name="Xu Z.Y."/>
            <person name="Chen M.L."/>
            <person name="Du X.Y."/>
            <person name="Qiu B.Y."/>
            <person name="Chen P.T."/>
            <person name="Zhang W."/>
            <person name="Slipinski A."/>
            <person name="Escalona H.E."/>
            <person name="Waterhouse R.M."/>
            <person name="Zwick A."/>
            <person name="Pang H."/>
        </authorList>
    </citation>
    <scope>NUCLEOTIDE SEQUENCE [LARGE SCALE GENOMIC DNA]</scope>
    <source>
        <strain evidence="2">SYSU2018</strain>
    </source>
</reference>
<gene>
    <name evidence="2" type="ORF">HHI36_019145</name>
</gene>
<protein>
    <recommendedName>
        <fullName evidence="1">Serine aminopeptidase S33 domain-containing protein</fullName>
    </recommendedName>
</protein>
<sequence length="305" mass="34906">MNLNLPKNNNYSDPKLFGLEGARNFYLSNNGVKLGVWQILPSQLLSNETDKDFFESSLANGQDVILYNHGNSGSRATSHRVELYKFLSNFFHVITYDYRDFGDSSEDDPPSEQAVVSDSVFMVEWIRSKISPESHIFIWGHSLGTSITLATVSALKKKRFVPTGIILEAPFNNMRDAIGKFPLSLIFRNLPWFEYCMVTPFAESGFLFQSDEYILNVDCPILMLHAEDDKTVPYSLGRKLYDVALEKRLSTQGFVQFETFQGKFHYGHRYIVRAPELHDIVENYIKMPLMKPIAAINRCEDILSN</sequence>
<dbReference type="InterPro" id="IPR029058">
    <property type="entry name" value="AB_hydrolase_fold"/>
</dbReference>